<evidence type="ECO:0000256" key="1">
    <source>
        <dbReference type="SAM" id="MobiDB-lite"/>
    </source>
</evidence>
<organism evidence="3 4">
    <name type="scientific">Rhodovastum atsumiense</name>
    <dbReference type="NCBI Taxonomy" id="504468"/>
    <lineage>
        <taxon>Bacteria</taxon>
        <taxon>Pseudomonadati</taxon>
        <taxon>Pseudomonadota</taxon>
        <taxon>Alphaproteobacteria</taxon>
        <taxon>Acetobacterales</taxon>
        <taxon>Acetobacteraceae</taxon>
        <taxon>Rhodovastum</taxon>
    </lineage>
</organism>
<feature type="compositionally biased region" description="Low complexity" evidence="1">
    <location>
        <begin position="1248"/>
        <end position="1258"/>
    </location>
</feature>
<evidence type="ECO:0000313" key="4">
    <source>
        <dbReference type="Proteomes" id="UP000325255"/>
    </source>
</evidence>
<proteinExistence type="predicted"/>
<protein>
    <recommendedName>
        <fullName evidence="2">DNA primase/polymerase bifunctional N-terminal domain-containing protein</fullName>
    </recommendedName>
</protein>
<feature type="compositionally biased region" description="Low complexity" evidence="1">
    <location>
        <begin position="1193"/>
        <end position="1213"/>
    </location>
</feature>
<feature type="compositionally biased region" description="Low complexity" evidence="1">
    <location>
        <begin position="1224"/>
        <end position="1237"/>
    </location>
</feature>
<dbReference type="Pfam" id="PF09250">
    <property type="entry name" value="Prim-Pol"/>
    <property type="match status" value="1"/>
</dbReference>
<dbReference type="InterPro" id="IPR027417">
    <property type="entry name" value="P-loop_NTPase"/>
</dbReference>
<dbReference type="OrthoDB" id="123525at2"/>
<sequence>MSSENEKVNDAAVGIEDSARAESRPTGQTTEILYQQGESIFGLHGRALVARGWSVFPQEVDGRRPGRVFQQTIKWAEDHHLRDCLPAPDVLDLWCGHCATLNVACVFGPASGNAFAVDIDCMDEVRSNAIMELAEEHLGPTTFMREGRAPKLALLYRTTPGDMPPSFSRNFEARDGFGRPEKSGDGLEILSSGKLITIYGRHHKTGRYFQWMSPTAQPLTAGPEALPLVTSEQVATFLEAVADKFPFWHGTSAPAAWVQGDASVHGVRGARMRGGSYPRNEDGLVFEGRDGFMRDLVLRIVADASNWPGEPKEHGADAGLFAAFCEAVESSFREGAVIDGRWARERDLKATIAEKVSRTMRNVASGHLRTYFAGPALPAAVPGQALPAQMSAAEASAALTALVREHVAAAAAWVAAKRVGEPPALAIKGMASLGKTVAILQALATPECEGLRVLYAAPTLKLAEDVAKAARQLGIDVRVLRGRSQPRPDDPDSKMCAKADIAEMLAQLSAPVKTTLCRQPCKKGDEPKECLFAATCPYLAQIEALKDRKSGPTLWVCAHQYLSTPLEGLTEKAFDLLVVDESFWRALTRTVSVDPAAFLTVREPGEKLHARKGEDRGDFELRRNGMTVRHAGLLDKVRAILLDNPRKTISLADFRAAGLDAEECEWAAGFEYTRLGSPDITPDMDEAEQLAIVSRARREEAFGFARFWRVLGAELALERDQLVGIERVHGRWNEETEQLENGILLHYSADPRLTELPVILIDADLDPEIACRFYPRVQGNIHVIAAAWSPRCRVRQVGERPVSKSMLLGRPGSKSETDRAEARREDLWNMMLDMADRHGHPSDMSGATAKARARRPLLITFLGVRQAWAKRGRLGTPELPLATPDSLPFDVAHFNANRGLDGWKETTGIVVAGRLQPSVGAIESLARGIFFRDPRPLALLPFARDGRGDRTDEKDWPTTIRYIQLRDGRRVPVSVPAHTDPRCDAVLLQVRDAEITQSLARCRPIHRAEDAPCEIVLATSVPVDGLIVDELVTWNDLVPSKLRMMEVEGRVIPENATDMAAAYPDLWKSPDAVRVARATAREKSLTASTAEESLLTINVSESPIIYRTDWLTFIANKFGEVNRIARWVEVTYDRVTPGGTRHRRSRAAVRVRSGDTCADVLGRASKALPFASRLSLADGAADVIALAATPAPAASEPPAAAPLPAAQEDPQAAGSEIRLPEGVPAPAAPQAPASAPRKGIRRAGRPGAGSATAGAPAASTVQDRHRVSVLDLIRSAASPEDADASTSAAPVIVSAAPMPMAAGHLEAVVAPTAAPPAVVLAGFPAVAGDQEDGDDEEGLDWSPDAEPLLADRLEWCRATLQALAVEAWGDLSYAHAWLYSAHPDFGWQAPLDACVSVRALERCRAALERETAATVH</sequence>
<dbReference type="Proteomes" id="UP000325255">
    <property type="component" value="Unassembled WGS sequence"/>
</dbReference>
<accession>A0A5M6IU41</accession>
<comment type="caution">
    <text evidence="3">The sequence shown here is derived from an EMBL/GenBank/DDBJ whole genome shotgun (WGS) entry which is preliminary data.</text>
</comment>
<feature type="region of interest" description="Disordered" evidence="1">
    <location>
        <begin position="1"/>
        <end position="27"/>
    </location>
</feature>
<evidence type="ECO:0000313" key="3">
    <source>
        <dbReference type="EMBL" id="KAA5611836.1"/>
    </source>
</evidence>
<keyword evidence="4" id="KW-1185">Reference proteome</keyword>
<evidence type="ECO:0000259" key="2">
    <source>
        <dbReference type="Pfam" id="PF09250"/>
    </source>
</evidence>
<name>A0A5M6IU41_9PROT</name>
<reference evidence="3 4" key="1">
    <citation type="submission" date="2019-09" db="EMBL/GenBank/DDBJ databases">
        <title>Genome sequence of Rhodovastum atsumiense, a diverse member of the Acetobacteraceae family of non-sulfur purple photosynthetic bacteria.</title>
        <authorList>
            <person name="Meyer T."/>
            <person name="Kyndt J."/>
        </authorList>
    </citation>
    <scope>NUCLEOTIDE SEQUENCE [LARGE SCALE GENOMIC DNA]</scope>
    <source>
        <strain evidence="3 4">DSM 21279</strain>
    </source>
</reference>
<feature type="region of interest" description="Disordered" evidence="1">
    <location>
        <begin position="1193"/>
        <end position="1262"/>
    </location>
</feature>
<dbReference type="EMBL" id="VWPK01000017">
    <property type="protein sequence ID" value="KAA5611836.1"/>
    <property type="molecule type" value="Genomic_DNA"/>
</dbReference>
<dbReference type="RefSeq" id="WP_150041075.1">
    <property type="nucleotide sequence ID" value="NZ_OW485605.1"/>
</dbReference>
<feature type="domain" description="DNA primase/polymerase bifunctional N-terminal" evidence="2">
    <location>
        <begin position="47"/>
        <end position="224"/>
    </location>
</feature>
<dbReference type="SUPFAM" id="SSF52540">
    <property type="entry name" value="P-loop containing nucleoside triphosphate hydrolases"/>
    <property type="match status" value="1"/>
</dbReference>
<gene>
    <name evidence="3" type="ORF">F1189_12425</name>
</gene>
<dbReference type="InterPro" id="IPR015330">
    <property type="entry name" value="DNA_primase/pol_bifunc_N"/>
</dbReference>